<feature type="transmembrane region" description="Helical" evidence="1">
    <location>
        <begin position="246"/>
        <end position="269"/>
    </location>
</feature>
<feature type="transmembrane region" description="Helical" evidence="1">
    <location>
        <begin position="86"/>
        <end position="112"/>
    </location>
</feature>
<keyword evidence="1" id="KW-1133">Transmembrane helix</keyword>
<dbReference type="OrthoDB" id="5512485at2"/>
<evidence type="ECO:0008006" key="4">
    <source>
        <dbReference type="Google" id="ProtNLM"/>
    </source>
</evidence>
<dbReference type="EMBL" id="VIFM01000053">
    <property type="protein sequence ID" value="TQF15022.1"/>
    <property type="molecule type" value="Genomic_DNA"/>
</dbReference>
<keyword evidence="1" id="KW-0812">Transmembrane</keyword>
<proteinExistence type="predicted"/>
<feature type="transmembrane region" description="Helical" evidence="1">
    <location>
        <begin position="133"/>
        <end position="156"/>
    </location>
</feature>
<evidence type="ECO:0000313" key="2">
    <source>
        <dbReference type="EMBL" id="TQF15022.1"/>
    </source>
</evidence>
<keyword evidence="3" id="KW-1185">Reference proteome</keyword>
<organism evidence="2 3">
    <name type="scientific">Myxococcus llanfairpwllgwyngyllgogerychwyrndrobwllllantysiliogogogochensis</name>
    <dbReference type="NCBI Taxonomy" id="2590453"/>
    <lineage>
        <taxon>Bacteria</taxon>
        <taxon>Pseudomonadati</taxon>
        <taxon>Myxococcota</taxon>
        <taxon>Myxococcia</taxon>
        <taxon>Myxococcales</taxon>
        <taxon>Cystobacterineae</taxon>
        <taxon>Myxococcaceae</taxon>
        <taxon>Myxococcus</taxon>
    </lineage>
</organism>
<accession>A0A540X184</accession>
<dbReference type="AlphaFoldDB" id="A0A540X184"/>
<comment type="caution">
    <text evidence="2">The sequence shown here is derived from an EMBL/GenBank/DDBJ whole genome shotgun (WGS) entry which is preliminary data.</text>
</comment>
<dbReference type="RefSeq" id="WP_141643290.1">
    <property type="nucleotide sequence ID" value="NZ_VIFM01000053.1"/>
</dbReference>
<protein>
    <recommendedName>
        <fullName evidence="4">Glycerophosphoryl diester phosphodiesterase membrane domain-containing protein</fullName>
    </recommendedName>
</protein>
<gene>
    <name evidence="2" type="ORF">FJV41_15680</name>
</gene>
<evidence type="ECO:0000313" key="3">
    <source>
        <dbReference type="Proteomes" id="UP000315369"/>
    </source>
</evidence>
<reference evidence="2 3" key="1">
    <citation type="submission" date="2019-06" db="EMBL/GenBank/DDBJ databases">
        <authorList>
            <person name="Livingstone P."/>
            <person name="Whitworth D."/>
        </authorList>
    </citation>
    <scope>NUCLEOTIDE SEQUENCE [LARGE SCALE GENOMIC DNA]</scope>
    <source>
        <strain evidence="2 3">AM401</strain>
    </source>
</reference>
<feature type="transmembrane region" description="Helical" evidence="1">
    <location>
        <begin position="33"/>
        <end position="52"/>
    </location>
</feature>
<dbReference type="Proteomes" id="UP000315369">
    <property type="component" value="Unassembled WGS sequence"/>
</dbReference>
<name>A0A540X184_9BACT</name>
<feature type="transmembrane region" description="Helical" evidence="1">
    <location>
        <begin position="289"/>
        <end position="317"/>
    </location>
</feature>
<evidence type="ECO:0000256" key="1">
    <source>
        <dbReference type="SAM" id="Phobius"/>
    </source>
</evidence>
<feature type="transmembrane region" description="Helical" evidence="1">
    <location>
        <begin position="176"/>
        <end position="201"/>
    </location>
</feature>
<keyword evidence="1" id="KW-0472">Membrane</keyword>
<sequence>MTSPSSVSELRPLALGELIDRAVTFWRGHLKPLFVLNLGYSLVGFIATKATLQLTRWLTPMLYVTDKDAVTKEAPFEMLGQASLSLVLWSGLFMFLIWSYWLTTVATARYVLSAQLGTPVSPADGLRRGLSKVGAVTGAFLLSVGWSTLVTLVASIPGTVLMVAGGIATAMDSQVLGIVLLVAGGLLLALGMLGAILWYFLRFLLLPPVLAMEDLGAWGAFTRSGAMLSGRVEPGFLGRVMVRGMILFTVVSLILFSVHLLFGIPAWLVMLPYGNPFSAETMARTPQLLLVPVEILQVAAQSFFSPVNFVVCSFFYLDLRVRREALDLEQRLGTEPSPPLAA</sequence>